<proteinExistence type="inferred from homology"/>
<feature type="transmembrane region" description="Helical" evidence="8">
    <location>
        <begin position="305"/>
        <end position="321"/>
    </location>
</feature>
<keyword evidence="9" id="KW-0328">Glycosyltransferase</keyword>
<dbReference type="Pfam" id="PF09594">
    <property type="entry name" value="GT87"/>
    <property type="match status" value="1"/>
</dbReference>
<evidence type="ECO:0000256" key="4">
    <source>
        <dbReference type="ARBA" id="ARBA00022692"/>
    </source>
</evidence>
<evidence type="ECO:0000256" key="8">
    <source>
        <dbReference type="SAM" id="Phobius"/>
    </source>
</evidence>
<feature type="transmembrane region" description="Helical" evidence="8">
    <location>
        <begin position="257"/>
        <end position="274"/>
    </location>
</feature>
<feature type="transmembrane region" description="Helical" evidence="8">
    <location>
        <begin position="71"/>
        <end position="87"/>
    </location>
</feature>
<comment type="caution">
    <text evidence="9">The sequence shown here is derived from an EMBL/GenBank/DDBJ whole genome shotgun (WGS) entry which is preliminary data.</text>
</comment>
<protein>
    <submittedName>
        <fullName evidence="9">Glycosyltransferase family 87 protein</fullName>
        <ecNumber evidence="9">2.4.-.-</ecNumber>
    </submittedName>
</protein>
<feature type="transmembrane region" description="Helical" evidence="8">
    <location>
        <begin position="117"/>
        <end position="134"/>
    </location>
</feature>
<evidence type="ECO:0000256" key="1">
    <source>
        <dbReference type="ARBA" id="ARBA00004651"/>
    </source>
</evidence>
<keyword evidence="2" id="KW-1003">Cell membrane</keyword>
<comment type="similarity">
    <text evidence="7">Belongs to the glycosyltransferase 87 family.</text>
</comment>
<keyword evidence="3 9" id="KW-0808">Transferase</keyword>
<dbReference type="Proteomes" id="UP001595859">
    <property type="component" value="Unassembled WGS sequence"/>
</dbReference>
<gene>
    <name evidence="9" type="ORF">ACFPCV_04680</name>
</gene>
<keyword evidence="6 8" id="KW-0472">Membrane</keyword>
<keyword evidence="4 8" id="KW-0812">Transmembrane</keyword>
<evidence type="ECO:0000313" key="10">
    <source>
        <dbReference type="Proteomes" id="UP001595859"/>
    </source>
</evidence>
<sequence length="395" mass="43079">MVAIRKAVLGGLVVVDVAEVAWVLLSFRDGVLGSAYRMDLDVYRVAVDVWWQGGDLYGELPRLHNGSHLPYLYPPVAVVVLAPFAVVPFWLASAVFALVTIVAVALVLVVVLRALEVRLTALLVGALLPMALALEPVRETLYFGQINALLMALVVADCLVRAPRWPRGVLVGIAAAVKLTPAVFVLFFVFRGDRRAALTAGVSFLCATAVGFAVDWSNSVQFWTHEAFYSSQFRGMSNEMNQSLKVLLVRFGVEPEVLWPLLAVVVLGVTVLGVRRAFAAGWPAWALGLNALGALLVSPVSYSHHWVWIVPILLTGAVFAWRTRRTTAIVAVAAGTLLFVLAPHWWWDPSTPWHAWRLLTGNAYAWAAALVLVAAASPLREPGRSRRWKPAGADR</sequence>
<feature type="transmembrane region" description="Helical" evidence="8">
    <location>
        <begin position="281"/>
        <end position="299"/>
    </location>
</feature>
<organism evidence="9 10">
    <name type="scientific">Actinophytocola glycyrrhizae</name>
    <dbReference type="NCBI Taxonomy" id="2044873"/>
    <lineage>
        <taxon>Bacteria</taxon>
        <taxon>Bacillati</taxon>
        <taxon>Actinomycetota</taxon>
        <taxon>Actinomycetes</taxon>
        <taxon>Pseudonocardiales</taxon>
        <taxon>Pseudonocardiaceae</taxon>
    </lineage>
</organism>
<reference evidence="10" key="1">
    <citation type="journal article" date="2019" name="Int. J. Syst. Evol. Microbiol.">
        <title>The Global Catalogue of Microorganisms (GCM) 10K type strain sequencing project: providing services to taxonomists for standard genome sequencing and annotation.</title>
        <authorList>
            <consortium name="The Broad Institute Genomics Platform"/>
            <consortium name="The Broad Institute Genome Sequencing Center for Infectious Disease"/>
            <person name="Wu L."/>
            <person name="Ma J."/>
        </authorList>
    </citation>
    <scope>NUCLEOTIDE SEQUENCE [LARGE SCALE GENOMIC DNA]</scope>
    <source>
        <strain evidence="10">ZS-22-S1</strain>
    </source>
</reference>
<evidence type="ECO:0000256" key="3">
    <source>
        <dbReference type="ARBA" id="ARBA00022679"/>
    </source>
</evidence>
<feature type="transmembrane region" description="Helical" evidence="8">
    <location>
        <begin position="7"/>
        <end position="27"/>
    </location>
</feature>
<evidence type="ECO:0000256" key="7">
    <source>
        <dbReference type="ARBA" id="ARBA00024033"/>
    </source>
</evidence>
<keyword evidence="5 8" id="KW-1133">Transmembrane helix</keyword>
<dbReference type="InterPro" id="IPR018584">
    <property type="entry name" value="GT87"/>
</dbReference>
<comment type="subcellular location">
    <subcellularLocation>
        <location evidence="1">Cell membrane</location>
        <topology evidence="1">Multi-pass membrane protein</topology>
    </subcellularLocation>
</comment>
<name>A0ABV9RWE4_9PSEU</name>
<dbReference type="EMBL" id="JBHSIS010000002">
    <property type="protein sequence ID" value="MFC4852791.1"/>
    <property type="molecule type" value="Genomic_DNA"/>
</dbReference>
<evidence type="ECO:0000256" key="2">
    <source>
        <dbReference type="ARBA" id="ARBA00022475"/>
    </source>
</evidence>
<feature type="transmembrane region" description="Helical" evidence="8">
    <location>
        <begin position="94"/>
        <end position="111"/>
    </location>
</feature>
<evidence type="ECO:0000313" key="9">
    <source>
        <dbReference type="EMBL" id="MFC4852791.1"/>
    </source>
</evidence>
<feature type="transmembrane region" description="Helical" evidence="8">
    <location>
        <begin position="328"/>
        <end position="347"/>
    </location>
</feature>
<feature type="transmembrane region" description="Helical" evidence="8">
    <location>
        <begin position="196"/>
        <end position="214"/>
    </location>
</feature>
<dbReference type="RefSeq" id="WP_378054746.1">
    <property type="nucleotide sequence ID" value="NZ_JBHSIS010000002.1"/>
</dbReference>
<keyword evidence="10" id="KW-1185">Reference proteome</keyword>
<dbReference type="GO" id="GO:0016757">
    <property type="term" value="F:glycosyltransferase activity"/>
    <property type="evidence" value="ECO:0007669"/>
    <property type="project" value="UniProtKB-KW"/>
</dbReference>
<feature type="transmembrane region" description="Helical" evidence="8">
    <location>
        <begin position="168"/>
        <end position="189"/>
    </location>
</feature>
<feature type="transmembrane region" description="Helical" evidence="8">
    <location>
        <begin position="359"/>
        <end position="379"/>
    </location>
</feature>
<dbReference type="EC" id="2.4.-.-" evidence="9"/>
<feature type="transmembrane region" description="Helical" evidence="8">
    <location>
        <begin position="141"/>
        <end position="162"/>
    </location>
</feature>
<evidence type="ECO:0000256" key="6">
    <source>
        <dbReference type="ARBA" id="ARBA00023136"/>
    </source>
</evidence>
<accession>A0ABV9RWE4</accession>
<evidence type="ECO:0000256" key="5">
    <source>
        <dbReference type="ARBA" id="ARBA00022989"/>
    </source>
</evidence>